<comment type="subcellular location">
    <subcellularLocation>
        <location evidence="1 10">Cell membrane</location>
        <topology evidence="1 10">Multi-pass membrane protein</topology>
    </subcellularLocation>
</comment>
<evidence type="ECO:0000256" key="1">
    <source>
        <dbReference type="ARBA" id="ARBA00004651"/>
    </source>
</evidence>
<evidence type="ECO:0000313" key="11">
    <source>
        <dbReference type="EnsemblMetazoa" id="PPAI013202-PA"/>
    </source>
</evidence>
<protein>
    <recommendedName>
        <fullName evidence="10">Odorant receptor</fullName>
    </recommendedName>
</protein>
<dbReference type="Proteomes" id="UP000092462">
    <property type="component" value="Unassembled WGS sequence"/>
</dbReference>
<dbReference type="VEuPathDB" id="VectorBase:PPAI013202"/>
<dbReference type="AlphaFoldDB" id="A0A3F2ZED6"/>
<feature type="transmembrane region" description="Helical" evidence="10">
    <location>
        <begin position="147"/>
        <end position="168"/>
    </location>
</feature>
<feature type="transmembrane region" description="Helical" evidence="10">
    <location>
        <begin position="352"/>
        <end position="372"/>
    </location>
</feature>
<dbReference type="GO" id="GO:0007165">
    <property type="term" value="P:signal transduction"/>
    <property type="evidence" value="ECO:0007669"/>
    <property type="project" value="UniProtKB-KW"/>
</dbReference>
<keyword evidence="6 10" id="KW-1133">Transmembrane helix</keyword>
<dbReference type="EMBL" id="AJVK01021723">
    <property type="status" value="NOT_ANNOTATED_CDS"/>
    <property type="molecule type" value="Genomic_DNA"/>
</dbReference>
<proteinExistence type="inferred from homology"/>
<sequence length="373" mass="43918">MVKYIECYPEYLEYEKSLRFIIAMSQFTFIPRNLLRGYEKFIFPIFEIYCLISAVFTMLYYERDVMEYGLCLMVIVGYIQVLTKTLSIITRSKELNAMFLFIQENHQIHQLEAVNTSARMHLKRILTIIKIILKIIIPVWFTASMGFMSYFAYVDSVVLAFPGSFFYPNISSFYKDLHQFLVIIPSAAIMLLVDTVLITIGFYYIAILNIFRDFIRHLNVSNLTEVRKLLIDIQKFHYNLLKKFELFSDVFGFTFTIQIASSVVFHLFIFFVLQSDQAIVFVPLFITVFSQFGAVCIFGEFIFSKTENFFTELYLTKWHEFNVKEQKMLLMMMYMAQRPFGLTAAGMYDINLLMFIQVTKAGFSFCAILYTFM</sequence>
<dbReference type="EnsemblMetazoa" id="PPAI013202-RA">
    <property type="protein sequence ID" value="PPAI013202-PA"/>
    <property type="gene ID" value="PPAI013202"/>
</dbReference>
<reference evidence="11" key="1">
    <citation type="submission" date="2022-08" db="UniProtKB">
        <authorList>
            <consortium name="EnsemblMetazoa"/>
        </authorList>
    </citation>
    <scope>IDENTIFICATION</scope>
    <source>
        <strain evidence="11">Israel</strain>
    </source>
</reference>
<evidence type="ECO:0000256" key="7">
    <source>
        <dbReference type="ARBA" id="ARBA00023136"/>
    </source>
</evidence>
<dbReference type="Pfam" id="PF02949">
    <property type="entry name" value="7tm_6"/>
    <property type="match status" value="1"/>
</dbReference>
<evidence type="ECO:0000256" key="3">
    <source>
        <dbReference type="ARBA" id="ARBA00022606"/>
    </source>
</evidence>
<dbReference type="VEuPathDB" id="VectorBase:PPAPM1_012091"/>
<organism evidence="11 12">
    <name type="scientific">Phlebotomus papatasi</name>
    <name type="common">Sandfly</name>
    <dbReference type="NCBI Taxonomy" id="29031"/>
    <lineage>
        <taxon>Eukaryota</taxon>
        <taxon>Metazoa</taxon>
        <taxon>Ecdysozoa</taxon>
        <taxon>Arthropoda</taxon>
        <taxon>Hexapoda</taxon>
        <taxon>Insecta</taxon>
        <taxon>Pterygota</taxon>
        <taxon>Neoptera</taxon>
        <taxon>Endopterygota</taxon>
        <taxon>Diptera</taxon>
        <taxon>Nematocera</taxon>
        <taxon>Psychodoidea</taxon>
        <taxon>Psychodidae</taxon>
        <taxon>Phlebotomus</taxon>
        <taxon>Phlebotomus</taxon>
    </lineage>
</organism>
<keyword evidence="12" id="KW-1185">Reference proteome</keyword>
<feature type="transmembrane region" description="Helical" evidence="10">
    <location>
        <begin position="67"/>
        <end position="89"/>
    </location>
</feature>
<dbReference type="GO" id="GO:0005886">
    <property type="term" value="C:plasma membrane"/>
    <property type="evidence" value="ECO:0007669"/>
    <property type="project" value="UniProtKB-SubCell"/>
</dbReference>
<evidence type="ECO:0000256" key="10">
    <source>
        <dbReference type="RuleBase" id="RU351113"/>
    </source>
</evidence>
<evidence type="ECO:0000256" key="4">
    <source>
        <dbReference type="ARBA" id="ARBA00022692"/>
    </source>
</evidence>
<feature type="transmembrane region" description="Helical" evidence="10">
    <location>
        <begin position="41"/>
        <end position="61"/>
    </location>
</feature>
<evidence type="ECO:0000256" key="2">
    <source>
        <dbReference type="ARBA" id="ARBA00022475"/>
    </source>
</evidence>
<accession>A0A3F2ZED6</accession>
<dbReference type="GO" id="GO:0004984">
    <property type="term" value="F:olfactory receptor activity"/>
    <property type="evidence" value="ECO:0007669"/>
    <property type="project" value="InterPro"/>
</dbReference>
<evidence type="ECO:0000256" key="6">
    <source>
        <dbReference type="ARBA" id="ARBA00022989"/>
    </source>
</evidence>
<dbReference type="PANTHER" id="PTHR21137:SF35">
    <property type="entry name" value="ODORANT RECEPTOR 19A-RELATED"/>
    <property type="match status" value="1"/>
</dbReference>
<keyword evidence="2" id="KW-1003">Cell membrane</keyword>
<name>A0A3F2ZED6_PHLPP</name>
<keyword evidence="3 10" id="KW-0716">Sensory transduction</keyword>
<evidence type="ECO:0000256" key="5">
    <source>
        <dbReference type="ARBA" id="ARBA00022725"/>
    </source>
</evidence>
<evidence type="ECO:0000256" key="8">
    <source>
        <dbReference type="ARBA" id="ARBA00023170"/>
    </source>
</evidence>
<comment type="caution">
    <text evidence="10">Lacks conserved residue(s) required for the propagation of feature annotation.</text>
</comment>
<keyword evidence="5 10" id="KW-0552">Olfaction</keyword>
<feature type="transmembrane region" description="Helical" evidence="10">
    <location>
        <begin position="250"/>
        <end position="273"/>
    </location>
</feature>
<dbReference type="PANTHER" id="PTHR21137">
    <property type="entry name" value="ODORANT RECEPTOR"/>
    <property type="match status" value="1"/>
</dbReference>
<evidence type="ECO:0000313" key="12">
    <source>
        <dbReference type="Proteomes" id="UP000092462"/>
    </source>
</evidence>
<keyword evidence="9 10" id="KW-0807">Transducer</keyword>
<comment type="similarity">
    <text evidence="10">Belongs to the insect chemoreceptor superfamily. Heteromeric odorant receptor channel (TC 1.A.69) family.</text>
</comment>
<keyword evidence="8 10" id="KW-0675">Receptor</keyword>
<feature type="transmembrane region" description="Helical" evidence="10">
    <location>
        <begin position="180"/>
        <end position="206"/>
    </location>
</feature>
<keyword evidence="7 10" id="KW-0472">Membrane</keyword>
<dbReference type="InterPro" id="IPR004117">
    <property type="entry name" value="7tm6_olfct_rcpt"/>
</dbReference>
<feature type="transmembrane region" description="Helical" evidence="10">
    <location>
        <begin position="280"/>
        <end position="303"/>
    </location>
</feature>
<evidence type="ECO:0000256" key="9">
    <source>
        <dbReference type="ARBA" id="ARBA00023224"/>
    </source>
</evidence>
<dbReference type="GO" id="GO:0005549">
    <property type="term" value="F:odorant binding"/>
    <property type="evidence" value="ECO:0007669"/>
    <property type="project" value="InterPro"/>
</dbReference>
<keyword evidence="4 10" id="KW-0812">Transmembrane</keyword>
<feature type="transmembrane region" description="Helical" evidence="10">
    <location>
        <begin position="125"/>
        <end position="141"/>
    </location>
</feature>